<feature type="domain" description="CBS" evidence="2">
    <location>
        <begin position="354"/>
        <end position="414"/>
    </location>
</feature>
<dbReference type="PANTHER" id="PTHR43773:SF1">
    <property type="entry name" value="MAGNESIUM TRANSPORTER MGTE"/>
    <property type="match status" value="1"/>
</dbReference>
<dbReference type="GO" id="GO:0015095">
    <property type="term" value="F:magnesium ion transmembrane transporter activity"/>
    <property type="evidence" value="ECO:0007669"/>
    <property type="project" value="InterPro"/>
</dbReference>
<dbReference type="GO" id="GO:0016020">
    <property type="term" value="C:membrane"/>
    <property type="evidence" value="ECO:0007669"/>
    <property type="project" value="InterPro"/>
</dbReference>
<dbReference type="Pfam" id="PF03448">
    <property type="entry name" value="MgtE_N"/>
    <property type="match status" value="1"/>
</dbReference>
<organism evidence="3 4">
    <name type="scientific">Actinocrinis puniceicyclus</name>
    <dbReference type="NCBI Taxonomy" id="977794"/>
    <lineage>
        <taxon>Bacteria</taxon>
        <taxon>Bacillati</taxon>
        <taxon>Actinomycetota</taxon>
        <taxon>Actinomycetes</taxon>
        <taxon>Catenulisporales</taxon>
        <taxon>Actinospicaceae</taxon>
        <taxon>Actinocrinis</taxon>
    </lineage>
</organism>
<dbReference type="Gene3D" id="3.10.580.10">
    <property type="entry name" value="CBS-domain"/>
    <property type="match status" value="1"/>
</dbReference>
<proteinExistence type="predicted"/>
<evidence type="ECO:0000313" key="4">
    <source>
        <dbReference type="Proteomes" id="UP000677913"/>
    </source>
</evidence>
<dbReference type="SUPFAM" id="SSF158791">
    <property type="entry name" value="MgtE N-terminal domain-like"/>
    <property type="match status" value="1"/>
</dbReference>
<dbReference type="SUPFAM" id="SSF50346">
    <property type="entry name" value="PRC-barrel domain"/>
    <property type="match status" value="1"/>
</dbReference>
<dbReference type="InterPro" id="IPR006668">
    <property type="entry name" value="Mg_transptr_MgtE_intracell_dom"/>
</dbReference>
<dbReference type="PROSITE" id="PS51371">
    <property type="entry name" value="CBS"/>
    <property type="match status" value="2"/>
</dbReference>
<dbReference type="AlphaFoldDB" id="A0A8J7WQL0"/>
<accession>A0A8J7WQL0</accession>
<comment type="caution">
    <text evidence="3">The sequence shown here is derived from an EMBL/GenBank/DDBJ whole genome shotgun (WGS) entry which is preliminary data.</text>
</comment>
<dbReference type="Pfam" id="PF26205">
    <property type="entry name" value="SH3_actinomycetes"/>
    <property type="match status" value="1"/>
</dbReference>
<dbReference type="SUPFAM" id="SSF54631">
    <property type="entry name" value="CBS-domain pair"/>
    <property type="match status" value="1"/>
</dbReference>
<keyword evidence="4" id="KW-1185">Reference proteome</keyword>
<dbReference type="CDD" id="cd04606">
    <property type="entry name" value="CBS_pair_Mg_transporter"/>
    <property type="match status" value="1"/>
</dbReference>
<keyword evidence="1" id="KW-0129">CBS domain</keyword>
<dbReference type="InterPro" id="IPR000644">
    <property type="entry name" value="CBS_dom"/>
</dbReference>
<evidence type="ECO:0000313" key="3">
    <source>
        <dbReference type="EMBL" id="MBS2963649.1"/>
    </source>
</evidence>
<dbReference type="Gene3D" id="1.25.60.10">
    <property type="entry name" value="MgtE N-terminal domain-like"/>
    <property type="match status" value="1"/>
</dbReference>
<evidence type="ECO:0000256" key="1">
    <source>
        <dbReference type="PROSITE-ProRule" id="PRU00703"/>
    </source>
</evidence>
<dbReference type="SMART" id="SM00924">
    <property type="entry name" value="MgtE_N"/>
    <property type="match status" value="1"/>
</dbReference>
<dbReference type="EMBL" id="JAGSXH010000031">
    <property type="protein sequence ID" value="MBS2963649.1"/>
    <property type="molecule type" value="Genomic_DNA"/>
</dbReference>
<feature type="domain" description="CBS" evidence="2">
    <location>
        <begin position="285"/>
        <end position="351"/>
    </location>
</feature>
<reference evidence="3" key="1">
    <citation type="submission" date="2021-04" db="EMBL/GenBank/DDBJ databases">
        <title>Genome based classification of Actinospica acidithermotolerans sp. nov., an actinobacterium isolated from an Indonesian hot spring.</title>
        <authorList>
            <person name="Kusuma A.B."/>
            <person name="Putra K.E."/>
            <person name="Nafisah S."/>
            <person name="Loh J."/>
            <person name="Nouioui I."/>
            <person name="Goodfellow M."/>
        </authorList>
    </citation>
    <scope>NUCLEOTIDE SEQUENCE</scope>
    <source>
        <strain evidence="3">DSM 45618</strain>
    </source>
</reference>
<name>A0A8J7WQL0_9ACTN</name>
<sequence>MAATRAPSRIFISHLAGKPVFDQDGDQVGRIRDVVVTMRTDNSRPRVLGLVSEVTGKRRVFLPMTRVTAIEGGHVISSGLINMRRFQQRPGEALLLTELIDRRVRLVADGSEVQVVDLAIEQNPSHDWEVTKVFVKRPVRGLRRHGESQTVDWEALIGFAADEPGQAAATLIATFEKMRPADLARAVHDLTPKRRTEVVAALDDDRLADVLEELPAQEQVDILAKLEIERAADVLEAMDPDDAADLLGDLPAEEAERLLELMEPDEAAPVRRLLIYSDDTAGGLMTSEPIVLPPDATVAEGLARIRVQELSPAHASQVYVCRPPLETPTGRFLGVVHFQRLLREPPATLVSAAVDNGIEPLRPEQPLHAVTSFMATYNLVAAPVVDDSGHLLGAITVDDVLDHVLPVNWRQRDLHALEASANASAGEEMRGGGHGA</sequence>
<dbReference type="InterPro" id="IPR011033">
    <property type="entry name" value="PRC_barrel-like_sf"/>
</dbReference>
<dbReference type="Pfam" id="PF00571">
    <property type="entry name" value="CBS"/>
    <property type="match status" value="1"/>
</dbReference>
<gene>
    <name evidence="3" type="ORF">KGA66_11360</name>
</gene>
<dbReference type="InterPro" id="IPR027275">
    <property type="entry name" value="PRC-brl_dom"/>
</dbReference>
<evidence type="ECO:0000259" key="2">
    <source>
        <dbReference type="PROSITE" id="PS51371"/>
    </source>
</evidence>
<dbReference type="InterPro" id="IPR046342">
    <property type="entry name" value="CBS_dom_sf"/>
</dbReference>
<dbReference type="InterPro" id="IPR058838">
    <property type="entry name" value="SH3_actinomycetes"/>
</dbReference>
<dbReference type="InterPro" id="IPR038076">
    <property type="entry name" value="MgtE_N_sf"/>
</dbReference>
<dbReference type="RefSeq" id="WP_211467542.1">
    <property type="nucleotide sequence ID" value="NZ_JAGSXH010000031.1"/>
</dbReference>
<dbReference type="Pfam" id="PF05239">
    <property type="entry name" value="PRC"/>
    <property type="match status" value="1"/>
</dbReference>
<protein>
    <submittedName>
        <fullName evidence="3">Magnesium transporter</fullName>
    </submittedName>
</protein>
<dbReference type="InterPro" id="IPR006669">
    <property type="entry name" value="MgtE_transporter"/>
</dbReference>
<dbReference type="Proteomes" id="UP000677913">
    <property type="component" value="Unassembled WGS sequence"/>
</dbReference>
<dbReference type="PANTHER" id="PTHR43773">
    <property type="entry name" value="MAGNESIUM TRANSPORTER MGTE"/>
    <property type="match status" value="1"/>
</dbReference>